<keyword evidence="2" id="KW-0009">Actin-binding</keyword>
<evidence type="ECO:0000256" key="1">
    <source>
        <dbReference type="ARBA" id="ARBA00022467"/>
    </source>
</evidence>
<dbReference type="Gene3D" id="3.30.1140.60">
    <property type="entry name" value="F-actin capping protein, alpha subunit"/>
    <property type="match status" value="1"/>
</dbReference>
<dbReference type="GO" id="GO:0030863">
    <property type="term" value="C:cortical cytoskeleton"/>
    <property type="evidence" value="ECO:0007669"/>
    <property type="project" value="TreeGrafter"/>
</dbReference>
<feature type="compositionally biased region" description="Basic and acidic residues" evidence="3">
    <location>
        <begin position="167"/>
        <end position="178"/>
    </location>
</feature>
<name>A0A2X0KV94_9BASI</name>
<reference evidence="5" key="1">
    <citation type="submission" date="2016-10" db="EMBL/GenBank/DDBJ databases">
        <authorList>
            <person name="Jeantristanb JTB J.-T."/>
            <person name="Ricardo R."/>
        </authorList>
    </citation>
    <scope>NUCLEOTIDE SEQUENCE [LARGE SCALE GENOMIC DNA]</scope>
</reference>
<evidence type="ECO:0000313" key="4">
    <source>
        <dbReference type="EMBL" id="SCZ98109.1"/>
    </source>
</evidence>
<dbReference type="SUPFAM" id="SSF90096">
    <property type="entry name" value="Subunits of heterodimeric actin filament capping protein Capz"/>
    <property type="match status" value="1"/>
</dbReference>
<dbReference type="GO" id="GO:0008290">
    <property type="term" value="C:F-actin capping protein complex"/>
    <property type="evidence" value="ECO:0007669"/>
    <property type="project" value="InterPro"/>
</dbReference>
<feature type="region of interest" description="Disordered" evidence="3">
    <location>
        <begin position="167"/>
        <end position="247"/>
    </location>
</feature>
<dbReference type="InterPro" id="IPR042489">
    <property type="entry name" value="CapZ_alpha_1"/>
</dbReference>
<dbReference type="Proteomes" id="UP000249723">
    <property type="component" value="Unassembled WGS sequence"/>
</dbReference>
<dbReference type="Gene3D" id="3.90.1150.210">
    <property type="entry name" value="F-actin capping protein, beta subunit"/>
    <property type="match status" value="1"/>
</dbReference>
<proteinExistence type="predicted"/>
<accession>A0A2X0KV94</accession>
<sequence>MASLQDRLQAASEFLLQSPPGEVNDVFSDIRLLVSDDNALEASIVPTLSLYNRTNYVAVTLEHDPSTSFLLTEGGRIVSSSNDQEEERYVCPSSQTSYKVNHLRLIASDPRPFPIEHETQAIRDKVADLLAKFVKNHYHDAKSEVVVLDDGNFPARLVEEEIEEPKLATVEDTKVDEDAKIDEEEGSETIEGKEGTEGEVEPSSTASASTEEDPAPASPIQVDDEPTPAAALEDPTEQSTEPKPKVLHPRTSRIFALYFVGNKYNPSNYWSVPFPAHLVSPMWAGADTTLTLNGCRTGRWRSVYTVDFAKRSVEAKAEINVHYFEQGPYLGNVQLSTLLTSTLPLRTSNPSPESLIALLKSSETTFSSQLADAFESFSEEGFKGLRRALPKNKCKMEWEKVGHYKLGREMGGGTTEG</sequence>
<evidence type="ECO:0000313" key="5">
    <source>
        <dbReference type="Proteomes" id="UP000249723"/>
    </source>
</evidence>
<feature type="compositionally biased region" description="Acidic residues" evidence="3">
    <location>
        <begin position="179"/>
        <end position="188"/>
    </location>
</feature>
<dbReference type="EMBL" id="FMWP01000094">
    <property type="protein sequence ID" value="SCZ98109.1"/>
    <property type="molecule type" value="Genomic_DNA"/>
</dbReference>
<dbReference type="InterPro" id="IPR037282">
    <property type="entry name" value="CapZ_alpha/beta"/>
</dbReference>
<dbReference type="GO" id="GO:0030036">
    <property type="term" value="P:actin cytoskeleton organization"/>
    <property type="evidence" value="ECO:0007669"/>
    <property type="project" value="TreeGrafter"/>
</dbReference>
<dbReference type="PANTHER" id="PTHR10653:SF0">
    <property type="entry name" value="F-ACTIN-CAPPING PROTEIN SUBUNIT ALPHA"/>
    <property type="match status" value="1"/>
</dbReference>
<dbReference type="AlphaFoldDB" id="A0A2X0KV94"/>
<dbReference type="GO" id="GO:0051016">
    <property type="term" value="P:barbed-end actin filament capping"/>
    <property type="evidence" value="ECO:0007669"/>
    <property type="project" value="InterPro"/>
</dbReference>
<protein>
    <submittedName>
        <fullName evidence="4">BZ3500_MvSof-1268-A1-R1_Chr3-3g06578 protein</fullName>
    </submittedName>
</protein>
<evidence type="ECO:0000256" key="2">
    <source>
        <dbReference type="ARBA" id="ARBA00023203"/>
    </source>
</evidence>
<evidence type="ECO:0000256" key="3">
    <source>
        <dbReference type="SAM" id="MobiDB-lite"/>
    </source>
</evidence>
<dbReference type="InterPro" id="IPR002189">
    <property type="entry name" value="CapZ_alpha"/>
</dbReference>
<dbReference type="OrthoDB" id="340550at2759"/>
<dbReference type="PANTHER" id="PTHR10653">
    <property type="entry name" value="F-ACTIN-CAPPING PROTEIN SUBUNIT ALPHA"/>
    <property type="match status" value="1"/>
</dbReference>
<dbReference type="InterPro" id="IPR042276">
    <property type="entry name" value="CapZ_alpha/beta_2"/>
</dbReference>
<keyword evidence="5" id="KW-1185">Reference proteome</keyword>
<keyword evidence="1" id="KW-0117">Actin capping</keyword>
<dbReference type="Pfam" id="PF01267">
    <property type="entry name" value="F-actin_cap_A"/>
    <property type="match status" value="2"/>
</dbReference>
<organism evidence="4 5">
    <name type="scientific">Microbotryum saponariae</name>
    <dbReference type="NCBI Taxonomy" id="289078"/>
    <lineage>
        <taxon>Eukaryota</taxon>
        <taxon>Fungi</taxon>
        <taxon>Dikarya</taxon>
        <taxon>Basidiomycota</taxon>
        <taxon>Pucciniomycotina</taxon>
        <taxon>Microbotryomycetes</taxon>
        <taxon>Microbotryales</taxon>
        <taxon>Microbotryaceae</taxon>
        <taxon>Microbotryum</taxon>
    </lineage>
</organism>
<dbReference type="STRING" id="289078.A0A2X0KV94"/>
<dbReference type="GO" id="GO:0051015">
    <property type="term" value="F:actin filament binding"/>
    <property type="evidence" value="ECO:0007669"/>
    <property type="project" value="TreeGrafter"/>
</dbReference>
<gene>
    <name evidence="4" type="ORF">BZ3500_MVSOF-1268-A1-R1_CHR3-3G06578</name>
</gene>